<protein>
    <submittedName>
        <fullName evidence="2">DUF3857 domain-containing protein</fullName>
    </submittedName>
</protein>
<dbReference type="Gene3D" id="3.10.620.30">
    <property type="match status" value="1"/>
</dbReference>
<proteinExistence type="predicted"/>
<dbReference type="Pfam" id="PF12969">
    <property type="entry name" value="DUF3857"/>
    <property type="match status" value="1"/>
</dbReference>
<dbReference type="InterPro" id="IPR038765">
    <property type="entry name" value="Papain-like_cys_pep_sf"/>
</dbReference>
<evidence type="ECO:0000313" key="2">
    <source>
        <dbReference type="EMBL" id="MBC2601169.1"/>
    </source>
</evidence>
<dbReference type="EMBL" id="JACHVA010000046">
    <property type="protein sequence ID" value="MBC2601169.1"/>
    <property type="molecule type" value="Genomic_DNA"/>
</dbReference>
<keyword evidence="3" id="KW-1185">Reference proteome</keyword>
<accession>A0A7X1AWF9</accession>
<reference evidence="2 3" key="1">
    <citation type="submission" date="2020-07" db="EMBL/GenBank/DDBJ databases">
        <authorList>
            <person name="Feng X."/>
        </authorList>
    </citation>
    <scope>NUCLEOTIDE SEQUENCE [LARGE SCALE GENOMIC DNA]</scope>
    <source>
        <strain evidence="2 3">JCM14086</strain>
    </source>
</reference>
<dbReference type="Gene3D" id="1.25.40.10">
    <property type="entry name" value="Tetratricopeptide repeat domain"/>
    <property type="match status" value="3"/>
</dbReference>
<dbReference type="Proteomes" id="UP000525652">
    <property type="component" value="Unassembled WGS sequence"/>
</dbReference>
<dbReference type="SUPFAM" id="SSF54001">
    <property type="entry name" value="Cysteine proteinases"/>
    <property type="match status" value="1"/>
</dbReference>
<dbReference type="SUPFAM" id="SSF48452">
    <property type="entry name" value="TPR-like"/>
    <property type="match status" value="2"/>
</dbReference>
<sequence length="2012" mass="231099">MYSAHASADDIILGWPPEVRERIEPLLLPFDLSTVDLTKYDPAISDNVILLNDSVVYVAEDGTIYEVFQRVYSALTDGNLRYLGEDTYRFRPDTQKIYVVTAETIQKDGRQLPVQEEGMIHQTPQRDADRGIYSGREELLLIFPGLEQGAIVRSIIIRESREGRIPGEFSDYWIWTSSWQTDRKRVLLDVPQSLAQRLEFYTLGAPVPPREDLDGEDGRKRFVWEASPLTNRNWEARDAPLIQTGPLNYVTTLESWDAFAAWYGELLEERSELPESLLAESREWVSDAESPQEVLEVLFEKVARDVRYTSIDFGYAGFQPQSAESVWNNKFGDCKDKSNLLRLLLKANGIDAYLTLINTDHAGRVDRRAPDYRYFDHAIVTAILPDGTRIFCDPTLSYGWPGLITLGNSDRPALMIEPETSSGIWVQTPQVDPEILNYEFDLDLDDAGMLSGWFSLSAENSYSAYFRKRFEGEDHEYVRREVRKYVRYFFPQADVIDFEIESSDDVHEPFKMRAYLVTSLVQAGEQGEVNLGWPDIDWLLPDMGSDNSVTRSAFLDADHVDVTFRVDLPDRYWPVSIPGSFSVSAPPFSSRGEWSFDAEAASVSGEVSFATSDPLVNPGQFTSFFNAVDATDAWIDQQIRLGEGADRPMVMRQSPDDGRTLEMEMMPTGRGQIDLVDQLYPEGPDNEIRKRALELAGQWFPKDPQVQFEVGIRLAWILVNEDKPAEALESARKLIRDGEGWLDSLSLGWVYYLEGVALLDLGENAEALGVFQSLADDSRFSDYRRAWANYQVGQLLEDQNPTEALERYWAAFELLEREREYYLRAMSELAMEGDLGNEFSGYLQRVVDENPDFVENMIGALQAQSVEWMERGQGSLRSVRLLGALEQVQYGDDVLASRSEFDSIREFQDLTATYQGIQSDLHDYLRENRPEFWDEESFEEDARTQEELTEDMDEAEEEWRKNDAARLALTKVLKNPGDASFPQAYWKALLYLDWREMGDELPEDDTLDYVLNLGERFPEESDEFVELRFLRAKFHNRRNEVDEEYAVFLGLMGADLGANWQDSLTGRAGLNREQAGEFDEALEIYLSVEDLLAEDLDMAVQLVRAVYIYLENGDLNEAEALIARIYPIIADVEETNPAIDQLRRWNDHREAGTLRDLWSRQKVWWPEWEALALAWEGEAIPESGHVVPIIEDLSVLGGELGTALQAHDREEIFRIYQTLINSARWDSYFVPEVQATIRLGDDEFPDAVEEANDLVVAMFESLPIANDSVWRNSLYFTILSLDEAGDQKTAMELVEEYFEVDPPEDSIYRTIERLGALFATRLNLELDEWIARLKGQLDTVERENYVYTVNVLARVLRADGQFDEEEELLADYISQFPYDSSAIANTLKVRLQEIEEFQRSVAVFEATYSDWLEQDAPDWLSWMPGMDLASYSPDRVAFMLEDGSYPGESIFEQTYFLAIAAKDPRLDLEEREWAFSALIQMIPQTTATVEEAHVYLQSIYEKEAFSEEIRALGFWVDFVSLAFSQNLDLVNELKTTRFYTEPTAVYGRDVKEDLLQICELNLTSEEEVLGFLDEIIVEARFHQVIPGLLMVSFDALLQQGNFEVAEEYMAKVAASSLGRNRDLQYRNIRLGIIRSIEAARELEPMDRILGEAFGEVIEAFPEEAALPEESYLGQDVAEYWAGPDLKAFIKYHWVNRFYDRESLLLWSSLFRYSSRDLDLSAKVWERLPEMAPALLKNVDDDESAFFAAFLLTLASDLDNPEQRDFILAQFMAIRELGSFPSCEEFMNSVELDVRLRTGEAFDIEAIADANKKVASFNVYEGDVIEYYLSRDEVAPLERYLKTVSVETAFSEAVVSKYIRALRRCGLEGEYRFAAEEAVEILQREMALSLINQEPSHFRFVFNLAAVMPDDFVLDPEWIRAMRERVRPPEKLYFETRASFYEEDWEKTVVNAGQLVEELPKYYDNYYYLGMANFQLGNYSQASEAFAVFCKFTKDSPYWPEATRFLQLIEEKK</sequence>
<name>A0A7X1AWF9_9BACT</name>
<dbReference type="InterPro" id="IPR024618">
    <property type="entry name" value="DUF3857"/>
</dbReference>
<gene>
    <name evidence="2" type="ORF">H5P30_05165</name>
</gene>
<dbReference type="RefSeq" id="WP_185691894.1">
    <property type="nucleotide sequence ID" value="NZ_JACHVA010000046.1"/>
</dbReference>
<dbReference type="Gene3D" id="2.60.40.3140">
    <property type="match status" value="1"/>
</dbReference>
<feature type="domain" description="DUF3857" evidence="1">
    <location>
        <begin position="61"/>
        <end position="229"/>
    </location>
</feature>
<evidence type="ECO:0000259" key="1">
    <source>
        <dbReference type="Pfam" id="PF12969"/>
    </source>
</evidence>
<organism evidence="2 3">
    <name type="scientific">Puniceicoccus vermicola</name>
    <dbReference type="NCBI Taxonomy" id="388746"/>
    <lineage>
        <taxon>Bacteria</taxon>
        <taxon>Pseudomonadati</taxon>
        <taxon>Verrucomicrobiota</taxon>
        <taxon>Opitutia</taxon>
        <taxon>Puniceicoccales</taxon>
        <taxon>Puniceicoccaceae</taxon>
        <taxon>Puniceicoccus</taxon>
    </lineage>
</organism>
<dbReference type="InterPro" id="IPR011990">
    <property type="entry name" value="TPR-like_helical_dom_sf"/>
</dbReference>
<evidence type="ECO:0000313" key="3">
    <source>
        <dbReference type="Proteomes" id="UP000525652"/>
    </source>
</evidence>
<comment type="caution">
    <text evidence="2">The sequence shown here is derived from an EMBL/GenBank/DDBJ whole genome shotgun (WGS) entry which is preliminary data.</text>
</comment>